<dbReference type="Gene3D" id="3.30.200.20">
    <property type="entry name" value="Phosphorylase Kinase, domain 1"/>
    <property type="match status" value="1"/>
</dbReference>
<dbReference type="GO" id="GO:0005829">
    <property type="term" value="C:cytosol"/>
    <property type="evidence" value="ECO:0007669"/>
    <property type="project" value="TreeGrafter"/>
</dbReference>
<dbReference type="PANTHER" id="PTHR24348:SF22">
    <property type="entry name" value="NON-SPECIFIC SERINE_THREONINE PROTEIN KINASE"/>
    <property type="match status" value="1"/>
</dbReference>
<keyword evidence="3" id="KW-0418">Kinase</keyword>
<evidence type="ECO:0000256" key="3">
    <source>
        <dbReference type="ARBA" id="ARBA00022777"/>
    </source>
</evidence>
<feature type="domain" description="Protein kinase" evidence="5">
    <location>
        <begin position="24"/>
        <end position="345"/>
    </location>
</feature>
<dbReference type="PROSITE" id="PS50011">
    <property type="entry name" value="PROTEIN_KINASE_DOM"/>
    <property type="match status" value="1"/>
</dbReference>
<dbReference type="Pfam" id="PF00069">
    <property type="entry name" value="Pkinase"/>
    <property type="match status" value="1"/>
</dbReference>
<evidence type="ECO:0000259" key="5">
    <source>
        <dbReference type="PROSITE" id="PS50011"/>
    </source>
</evidence>
<evidence type="ECO:0000256" key="1">
    <source>
        <dbReference type="ARBA" id="ARBA00022679"/>
    </source>
</evidence>
<dbReference type="GO" id="GO:0005524">
    <property type="term" value="F:ATP binding"/>
    <property type="evidence" value="ECO:0007669"/>
    <property type="project" value="UniProtKB-KW"/>
</dbReference>
<gene>
    <name evidence="6" type="ORF">EVOR1521_LOCUS28231</name>
</gene>
<reference evidence="6" key="1">
    <citation type="submission" date="2023-08" db="EMBL/GenBank/DDBJ databases">
        <authorList>
            <person name="Chen Y."/>
            <person name="Shah S."/>
            <person name="Dougan E. K."/>
            <person name="Thang M."/>
            <person name="Chan C."/>
        </authorList>
    </citation>
    <scope>NUCLEOTIDE SEQUENCE</scope>
</reference>
<dbReference type="GO" id="GO:0005776">
    <property type="term" value="C:autophagosome"/>
    <property type="evidence" value="ECO:0007669"/>
    <property type="project" value="TreeGrafter"/>
</dbReference>
<dbReference type="Proteomes" id="UP001178507">
    <property type="component" value="Unassembled WGS sequence"/>
</dbReference>
<dbReference type="InterPro" id="IPR045269">
    <property type="entry name" value="Atg1-like"/>
</dbReference>
<dbReference type="SMART" id="SM00220">
    <property type="entry name" value="S_TKc"/>
    <property type="match status" value="1"/>
</dbReference>
<keyword evidence="1" id="KW-0808">Transferase</keyword>
<dbReference type="GO" id="GO:0010506">
    <property type="term" value="P:regulation of autophagy"/>
    <property type="evidence" value="ECO:0007669"/>
    <property type="project" value="InterPro"/>
</dbReference>
<evidence type="ECO:0000313" key="6">
    <source>
        <dbReference type="EMBL" id="CAJ1406209.1"/>
    </source>
</evidence>
<accession>A0AA36JJJ9</accession>
<comment type="caution">
    <text evidence="6">The sequence shown here is derived from an EMBL/GenBank/DDBJ whole genome shotgun (WGS) entry which is preliminary data.</text>
</comment>
<evidence type="ECO:0000256" key="2">
    <source>
        <dbReference type="ARBA" id="ARBA00022741"/>
    </source>
</evidence>
<dbReference type="InterPro" id="IPR011009">
    <property type="entry name" value="Kinase-like_dom_sf"/>
</dbReference>
<keyword evidence="7" id="KW-1185">Reference proteome</keyword>
<proteinExistence type="predicted"/>
<protein>
    <recommendedName>
        <fullName evidence="5">Protein kinase domain-containing protein</fullName>
    </recommendedName>
</protein>
<dbReference type="SUPFAM" id="SSF56112">
    <property type="entry name" value="Protein kinase-like (PK-like)"/>
    <property type="match status" value="1"/>
</dbReference>
<dbReference type="EMBL" id="CAUJNA010003619">
    <property type="protein sequence ID" value="CAJ1406209.1"/>
    <property type="molecule type" value="Genomic_DNA"/>
</dbReference>
<keyword evidence="2" id="KW-0547">Nucleotide-binding</keyword>
<evidence type="ECO:0000256" key="4">
    <source>
        <dbReference type="ARBA" id="ARBA00022840"/>
    </source>
</evidence>
<dbReference type="PANTHER" id="PTHR24348">
    <property type="entry name" value="SERINE/THREONINE-PROTEIN KINASE UNC-51-RELATED"/>
    <property type="match status" value="1"/>
</dbReference>
<dbReference type="GO" id="GO:0000407">
    <property type="term" value="C:phagophore assembly site"/>
    <property type="evidence" value="ECO:0007669"/>
    <property type="project" value="TreeGrafter"/>
</dbReference>
<dbReference type="GO" id="GO:0004674">
    <property type="term" value="F:protein serine/threonine kinase activity"/>
    <property type="evidence" value="ECO:0007669"/>
    <property type="project" value="InterPro"/>
</dbReference>
<dbReference type="GO" id="GO:0000045">
    <property type="term" value="P:autophagosome assembly"/>
    <property type="evidence" value="ECO:0007669"/>
    <property type="project" value="TreeGrafter"/>
</dbReference>
<dbReference type="InterPro" id="IPR000719">
    <property type="entry name" value="Prot_kinase_dom"/>
</dbReference>
<dbReference type="Gene3D" id="1.10.510.10">
    <property type="entry name" value="Transferase(Phosphotransferase) domain 1"/>
    <property type="match status" value="1"/>
</dbReference>
<name>A0AA36JJJ9_9DINO</name>
<sequence length="406" mass="45290">MSQSRATKLDRHKDEDLVLGRYRLLHNGLLGEGGWCMVRRAVDLTGCAVAVKAFKPQAEKEVGREALQKRFQREVKAFHDIGIGPGSKEGAQEIDPRGYFVNLLDFSGFDSSPPPSVNCRCYTVLEIGDQSLDDWLQRGAVSLSGFCELAKALFKALKWLHGLGFIHMDVKPENIMRFGTRWKLIDLDCCMSCNDEMVTPENFTPLYASPELAREVLDTLEMDNPATRKLRPCPAMDIWAAGVVLLDVLAEGCCFAETKASFDAAALFEEEGIPFEGWYRWLASCDPLDVDDLLSGTPGAVHLQDARLRSLLHGALAKEPKSRLSAERLYDKLLEISTSPGRPAVERVFRAVGEAEPEQYSTDALLEVMILVGVAPREANRILEALDRQLGRRTLSYTAFLDFLYQ</sequence>
<dbReference type="GO" id="GO:0016020">
    <property type="term" value="C:membrane"/>
    <property type="evidence" value="ECO:0007669"/>
    <property type="project" value="TreeGrafter"/>
</dbReference>
<evidence type="ECO:0000313" key="7">
    <source>
        <dbReference type="Proteomes" id="UP001178507"/>
    </source>
</evidence>
<organism evidence="6 7">
    <name type="scientific">Effrenium voratum</name>
    <dbReference type="NCBI Taxonomy" id="2562239"/>
    <lineage>
        <taxon>Eukaryota</taxon>
        <taxon>Sar</taxon>
        <taxon>Alveolata</taxon>
        <taxon>Dinophyceae</taxon>
        <taxon>Suessiales</taxon>
        <taxon>Symbiodiniaceae</taxon>
        <taxon>Effrenium</taxon>
    </lineage>
</organism>
<dbReference type="AlphaFoldDB" id="A0AA36JJJ9"/>
<keyword evidence="4" id="KW-0067">ATP-binding</keyword>